<evidence type="ECO:0000313" key="3">
    <source>
        <dbReference type="EMBL" id="TXN38369.1"/>
    </source>
</evidence>
<keyword evidence="1" id="KW-0732">Signal</keyword>
<reference evidence="3 4" key="1">
    <citation type="submission" date="2019-08" db="EMBL/GenBank/DDBJ databases">
        <title>Professor.</title>
        <authorList>
            <person name="Park J.S."/>
        </authorList>
    </citation>
    <scope>NUCLEOTIDE SEQUENCE [LARGE SCALE GENOMIC DNA]</scope>
    <source>
        <strain evidence="3 4">176CP5-101</strain>
    </source>
</reference>
<feature type="domain" description="SH3b" evidence="2">
    <location>
        <begin position="45"/>
        <end position="105"/>
    </location>
</feature>
<protein>
    <submittedName>
        <fullName evidence="3">SH3 domain-containing protein</fullName>
    </submittedName>
</protein>
<dbReference type="AlphaFoldDB" id="A0A5C8VB41"/>
<keyword evidence="4" id="KW-1185">Reference proteome</keyword>
<dbReference type="RefSeq" id="WP_147743317.1">
    <property type="nucleotide sequence ID" value="NZ_VRUR01000001.1"/>
</dbReference>
<evidence type="ECO:0000259" key="2">
    <source>
        <dbReference type="Pfam" id="PF08239"/>
    </source>
</evidence>
<dbReference type="Proteomes" id="UP000321456">
    <property type="component" value="Unassembled WGS sequence"/>
</dbReference>
<accession>A0A5C8VB41</accession>
<evidence type="ECO:0000256" key="1">
    <source>
        <dbReference type="SAM" id="SignalP"/>
    </source>
</evidence>
<gene>
    <name evidence="3" type="ORF">FVB32_08760</name>
</gene>
<organism evidence="3 4">
    <name type="scientific">Flagellimonas hymeniacidonis</name>
    <dbReference type="NCBI Taxonomy" id="2603628"/>
    <lineage>
        <taxon>Bacteria</taxon>
        <taxon>Pseudomonadati</taxon>
        <taxon>Bacteroidota</taxon>
        <taxon>Flavobacteriia</taxon>
        <taxon>Flavobacteriales</taxon>
        <taxon>Flavobacteriaceae</taxon>
        <taxon>Flagellimonas</taxon>
    </lineage>
</organism>
<dbReference type="EMBL" id="VRUR01000001">
    <property type="protein sequence ID" value="TXN38369.1"/>
    <property type="molecule type" value="Genomic_DNA"/>
</dbReference>
<dbReference type="Gene3D" id="2.30.30.40">
    <property type="entry name" value="SH3 Domains"/>
    <property type="match status" value="1"/>
</dbReference>
<feature type="chain" id="PRO_5023106038" evidence="1">
    <location>
        <begin position="23"/>
        <end position="270"/>
    </location>
</feature>
<feature type="signal peptide" evidence="1">
    <location>
        <begin position="1"/>
        <end position="22"/>
    </location>
</feature>
<proteinExistence type="predicted"/>
<name>A0A5C8VB41_9FLAO</name>
<dbReference type="InterPro" id="IPR003646">
    <property type="entry name" value="SH3-like_bac-type"/>
</dbReference>
<comment type="caution">
    <text evidence="3">The sequence shown here is derived from an EMBL/GenBank/DDBJ whole genome shotgun (WGS) entry which is preliminary data.</text>
</comment>
<sequence length="270" mass="30688">MRILFIISALATLFTISLTAQKGYNCPSDECAYQPGEKAYLFGNDVKLRSGPGIESEVLELLKIGEWVEIIEKTNFSWPYKGFDSPFYKVKYDKVTGYILGGLLSFQKKTLNEHHYYFAYSKEGKTTYLNIRNVKNGAYIEKKVPLAHPNIDIKILDGKGLSGVDGMFYVDYYAEACGLENGGIYFFAHGDELTKVATLSQISDSGILQYSEKFIFPEDEGGIPEKILFKKERNEVYDESTNWSKMAKEKRELSWVNGKLIPDYKQKASN</sequence>
<dbReference type="Pfam" id="PF08239">
    <property type="entry name" value="SH3_3"/>
    <property type="match status" value="1"/>
</dbReference>
<evidence type="ECO:0000313" key="4">
    <source>
        <dbReference type="Proteomes" id="UP000321456"/>
    </source>
</evidence>